<keyword evidence="3" id="KW-1003">Cell membrane</keyword>
<keyword evidence="6" id="KW-0547">Nucleotide-binding</keyword>
<dbReference type="InterPro" id="IPR003593">
    <property type="entry name" value="AAA+_ATPase"/>
</dbReference>
<feature type="domain" description="ABC transporter" evidence="10">
    <location>
        <begin position="254"/>
        <end position="498"/>
    </location>
</feature>
<keyword evidence="2" id="KW-0813">Transport</keyword>
<evidence type="ECO:0000256" key="4">
    <source>
        <dbReference type="ARBA" id="ARBA00022597"/>
    </source>
</evidence>
<keyword evidence="7 11" id="KW-0067">ATP-binding</keyword>
<evidence type="ECO:0000256" key="8">
    <source>
        <dbReference type="ARBA" id="ARBA00022967"/>
    </source>
</evidence>
<dbReference type="PANTHER" id="PTHR43790">
    <property type="entry name" value="CARBOHYDRATE TRANSPORT ATP-BINDING PROTEIN MG119-RELATED"/>
    <property type="match status" value="1"/>
</dbReference>
<evidence type="ECO:0000256" key="7">
    <source>
        <dbReference type="ARBA" id="ARBA00022840"/>
    </source>
</evidence>
<dbReference type="SMART" id="SM00382">
    <property type="entry name" value="AAA"/>
    <property type="match status" value="2"/>
</dbReference>
<dbReference type="CDD" id="cd03215">
    <property type="entry name" value="ABC_Carb_Monos_II"/>
    <property type="match status" value="1"/>
</dbReference>
<sequence>MSVNTIKMEGISKSFFSTQALKNVDFECRSGEVHALVGLNGAGKSTLINVLGGVHIKDEGNITLNGESVNITNPIEAREHGISIIHQEYSLINELSISRNIFLGREIHKGNSPFLDYKEMDRQVNELLEKFDLCLSPNMLVNELNSGQKQFIEIIRSLMTDAWLIVMDEPTSALSEKDKEKLFEFIERLRNENIGIIYISHHMPEIFGVADEVTVMRDGQRIETFAIKDTTEAAVVKSMIGEDLKDFIKPEKHHIGDEILKVKDLNLGEQVRDVNFSIRKGEILVLTGLRGSGIEETAKAIYGLEPEASGEITYKGEALPLKKGPRFKLNKRIGFVSANRDKDGILHPQSVKDNISLPTIKKLSRFGYIDLAREIKLSEQGIKETTLKTESYNTQIKFLSGGNKQKAVFARWLDNDVDFLMLLEPTRGVDVHAKAEIYRVIEELSEKGLTVMIVSYEIDEVLMCADRVLVMFDGKNVLECGQGEIEKEKILAGIAGVGVDNERPEGCEA</sequence>
<dbReference type="InterPro" id="IPR050107">
    <property type="entry name" value="ABC_carbohydrate_import_ATPase"/>
</dbReference>
<evidence type="ECO:0000256" key="3">
    <source>
        <dbReference type="ARBA" id="ARBA00022475"/>
    </source>
</evidence>
<dbReference type="PROSITE" id="PS00211">
    <property type="entry name" value="ABC_TRANSPORTER_1"/>
    <property type="match status" value="1"/>
</dbReference>
<dbReference type="CDD" id="cd03216">
    <property type="entry name" value="ABC_Carb_Monos_I"/>
    <property type="match status" value="1"/>
</dbReference>
<gene>
    <name evidence="11" type="ORF">PQJ61_10775</name>
</gene>
<feature type="domain" description="ABC transporter" evidence="10">
    <location>
        <begin position="6"/>
        <end position="243"/>
    </location>
</feature>
<keyword evidence="5" id="KW-0677">Repeat</keyword>
<dbReference type="AlphaFoldDB" id="A0AAJ1IFV2"/>
<evidence type="ECO:0000256" key="5">
    <source>
        <dbReference type="ARBA" id="ARBA00022737"/>
    </source>
</evidence>
<proteinExistence type="predicted"/>
<name>A0AAJ1IFV2_9SPIO</name>
<dbReference type="Proteomes" id="UP001221217">
    <property type="component" value="Unassembled WGS sequence"/>
</dbReference>
<dbReference type="Gene3D" id="3.40.50.300">
    <property type="entry name" value="P-loop containing nucleotide triphosphate hydrolases"/>
    <property type="match status" value="2"/>
</dbReference>
<dbReference type="InterPro" id="IPR017871">
    <property type="entry name" value="ABC_transporter-like_CS"/>
</dbReference>
<dbReference type="InterPro" id="IPR003439">
    <property type="entry name" value="ABC_transporter-like_ATP-bd"/>
</dbReference>
<evidence type="ECO:0000259" key="10">
    <source>
        <dbReference type="PROSITE" id="PS50893"/>
    </source>
</evidence>
<reference evidence="11 12" key="1">
    <citation type="submission" date="2022-12" db="EMBL/GenBank/DDBJ databases">
        <title>Metagenome assembled genome from gulf of manar.</title>
        <authorList>
            <person name="Kohli P."/>
            <person name="Pk S."/>
            <person name="Venkata Ramana C."/>
            <person name="Sasikala C."/>
        </authorList>
    </citation>
    <scope>NUCLEOTIDE SEQUENCE [LARGE SCALE GENOMIC DNA]</scope>
    <source>
        <strain evidence="11">JB008</strain>
    </source>
</reference>
<keyword evidence="8" id="KW-1278">Translocase</keyword>
<dbReference type="SUPFAM" id="SSF52540">
    <property type="entry name" value="P-loop containing nucleoside triphosphate hydrolases"/>
    <property type="match status" value="2"/>
</dbReference>
<dbReference type="PANTHER" id="PTHR43790:SF9">
    <property type="entry name" value="GALACTOFURANOSE TRANSPORTER ATP-BINDING PROTEIN YTFR"/>
    <property type="match status" value="1"/>
</dbReference>
<dbReference type="GO" id="GO:0016887">
    <property type="term" value="F:ATP hydrolysis activity"/>
    <property type="evidence" value="ECO:0007669"/>
    <property type="project" value="InterPro"/>
</dbReference>
<evidence type="ECO:0000313" key="12">
    <source>
        <dbReference type="Proteomes" id="UP001221217"/>
    </source>
</evidence>
<evidence type="ECO:0000313" key="11">
    <source>
        <dbReference type="EMBL" id="MDC7227232.1"/>
    </source>
</evidence>
<keyword evidence="9" id="KW-0472">Membrane</keyword>
<dbReference type="GO" id="GO:0005886">
    <property type="term" value="C:plasma membrane"/>
    <property type="evidence" value="ECO:0007669"/>
    <property type="project" value="UniProtKB-SubCell"/>
</dbReference>
<organism evidence="11 12">
    <name type="scientific">Candidatus Thalassospirochaeta sargassi</name>
    <dbReference type="NCBI Taxonomy" id="3119039"/>
    <lineage>
        <taxon>Bacteria</taxon>
        <taxon>Pseudomonadati</taxon>
        <taxon>Spirochaetota</taxon>
        <taxon>Spirochaetia</taxon>
        <taxon>Spirochaetales</taxon>
        <taxon>Spirochaetaceae</taxon>
        <taxon>Candidatus Thalassospirochaeta</taxon>
    </lineage>
</organism>
<dbReference type="InterPro" id="IPR027417">
    <property type="entry name" value="P-loop_NTPase"/>
</dbReference>
<comment type="caution">
    <text evidence="11">The sequence shown here is derived from an EMBL/GenBank/DDBJ whole genome shotgun (WGS) entry which is preliminary data.</text>
</comment>
<dbReference type="Pfam" id="PF00005">
    <property type="entry name" value="ABC_tran"/>
    <property type="match status" value="2"/>
</dbReference>
<accession>A0AAJ1IFV2</accession>
<evidence type="ECO:0000256" key="9">
    <source>
        <dbReference type="ARBA" id="ARBA00023136"/>
    </source>
</evidence>
<dbReference type="GO" id="GO:0005524">
    <property type="term" value="F:ATP binding"/>
    <property type="evidence" value="ECO:0007669"/>
    <property type="project" value="UniProtKB-KW"/>
</dbReference>
<comment type="subcellular location">
    <subcellularLocation>
        <location evidence="1">Cell membrane</location>
        <topology evidence="1">Peripheral membrane protein</topology>
    </subcellularLocation>
</comment>
<dbReference type="EMBL" id="JAQQAL010000023">
    <property type="protein sequence ID" value="MDC7227232.1"/>
    <property type="molecule type" value="Genomic_DNA"/>
</dbReference>
<keyword evidence="4" id="KW-0762">Sugar transport</keyword>
<evidence type="ECO:0000256" key="6">
    <source>
        <dbReference type="ARBA" id="ARBA00022741"/>
    </source>
</evidence>
<dbReference type="PROSITE" id="PS50893">
    <property type="entry name" value="ABC_TRANSPORTER_2"/>
    <property type="match status" value="2"/>
</dbReference>
<evidence type="ECO:0000256" key="2">
    <source>
        <dbReference type="ARBA" id="ARBA00022448"/>
    </source>
</evidence>
<protein>
    <submittedName>
        <fullName evidence="11">Sugar ABC transporter ATP-binding protein</fullName>
    </submittedName>
</protein>
<dbReference type="FunFam" id="3.40.50.300:FF:000127">
    <property type="entry name" value="Ribose import ATP-binding protein RbsA"/>
    <property type="match status" value="1"/>
</dbReference>
<evidence type="ECO:0000256" key="1">
    <source>
        <dbReference type="ARBA" id="ARBA00004202"/>
    </source>
</evidence>